<dbReference type="SUPFAM" id="SSF48557">
    <property type="entry name" value="L-aspartase-like"/>
    <property type="match status" value="1"/>
</dbReference>
<feature type="region of interest" description="Disordered" evidence="3">
    <location>
        <begin position="1"/>
        <end position="32"/>
    </location>
</feature>
<gene>
    <name evidence="5" type="ORF">BDK92_6902</name>
</gene>
<dbReference type="GO" id="GO:0019619">
    <property type="term" value="P:3,4-dihydroxybenzoate catabolic process"/>
    <property type="evidence" value="ECO:0007669"/>
    <property type="project" value="InterPro"/>
</dbReference>
<comment type="caution">
    <text evidence="5">The sequence shown here is derived from an EMBL/GenBank/DDBJ whole genome shotgun (WGS) entry which is preliminary data.</text>
</comment>
<dbReference type="CDD" id="cd01597">
    <property type="entry name" value="pCLME"/>
    <property type="match status" value="1"/>
</dbReference>
<evidence type="ECO:0000259" key="4">
    <source>
        <dbReference type="SMART" id="SM00998"/>
    </source>
</evidence>
<reference evidence="5 6" key="1">
    <citation type="submission" date="2018-10" db="EMBL/GenBank/DDBJ databases">
        <title>Sequencing the genomes of 1000 actinobacteria strains.</title>
        <authorList>
            <person name="Klenk H.-P."/>
        </authorList>
    </citation>
    <scope>NUCLEOTIDE SEQUENCE [LARGE SCALE GENOMIC DNA]</scope>
    <source>
        <strain evidence="5 6">DSM 45175</strain>
    </source>
</reference>
<dbReference type="PANTHER" id="PTHR43172">
    <property type="entry name" value="ADENYLOSUCCINATE LYASE"/>
    <property type="match status" value="1"/>
</dbReference>
<dbReference type="Gene3D" id="1.10.40.30">
    <property type="entry name" value="Fumarase/aspartase (C-terminal domain)"/>
    <property type="match status" value="1"/>
</dbReference>
<dbReference type="Gene3D" id="1.20.200.10">
    <property type="entry name" value="Fumarase/aspartase (Central domain)"/>
    <property type="match status" value="1"/>
</dbReference>
<evidence type="ECO:0000256" key="1">
    <source>
        <dbReference type="ARBA" id="ARBA00023239"/>
    </source>
</evidence>
<name>A0A495JUE6_9ACTN</name>
<dbReference type="InterPro" id="IPR022761">
    <property type="entry name" value="Fumarate_lyase_N"/>
</dbReference>
<dbReference type="Pfam" id="PF00206">
    <property type="entry name" value="Lyase_1"/>
    <property type="match status" value="1"/>
</dbReference>
<dbReference type="GO" id="GO:0016829">
    <property type="term" value="F:lyase activity"/>
    <property type="evidence" value="ECO:0007669"/>
    <property type="project" value="UniProtKB-KW"/>
</dbReference>
<dbReference type="InterPro" id="IPR008948">
    <property type="entry name" value="L-Aspartase-like"/>
</dbReference>
<dbReference type="NCBIfam" id="TIGR02426">
    <property type="entry name" value="protocat_pcaB"/>
    <property type="match status" value="1"/>
</dbReference>
<evidence type="ECO:0000313" key="5">
    <source>
        <dbReference type="EMBL" id="RKR92461.1"/>
    </source>
</evidence>
<dbReference type="OrthoDB" id="9768878at2"/>
<feature type="compositionally biased region" description="Basic and acidic residues" evidence="3">
    <location>
        <begin position="478"/>
        <end position="488"/>
    </location>
</feature>
<evidence type="ECO:0000256" key="3">
    <source>
        <dbReference type="SAM" id="MobiDB-lite"/>
    </source>
</evidence>
<feature type="domain" description="Adenylosuccinate lyase C-terminal" evidence="4">
    <location>
        <begin position="388"/>
        <end position="469"/>
    </location>
</feature>
<dbReference type="RefSeq" id="WP_121160448.1">
    <property type="nucleotide sequence ID" value="NZ_RBKT01000001.1"/>
</dbReference>
<keyword evidence="1" id="KW-0456">Lyase</keyword>
<protein>
    <submittedName>
        <fullName evidence="5">3-carboxy-cis,cis-muconate cycloisomerase</fullName>
    </submittedName>
</protein>
<dbReference type="SMART" id="SM00998">
    <property type="entry name" value="ADSL_C"/>
    <property type="match status" value="1"/>
</dbReference>
<feature type="compositionally biased region" description="Basic and acidic residues" evidence="3">
    <location>
        <begin position="11"/>
        <end position="22"/>
    </location>
</feature>
<dbReference type="PROSITE" id="PS00163">
    <property type="entry name" value="FUMARATE_LYASES"/>
    <property type="match status" value="1"/>
</dbReference>
<evidence type="ECO:0000256" key="2">
    <source>
        <dbReference type="ARBA" id="ARBA00034772"/>
    </source>
</evidence>
<dbReference type="EMBL" id="RBKT01000001">
    <property type="protein sequence ID" value="RKR92461.1"/>
    <property type="molecule type" value="Genomic_DNA"/>
</dbReference>
<dbReference type="Proteomes" id="UP000277671">
    <property type="component" value="Unassembled WGS sequence"/>
</dbReference>
<comment type="similarity">
    <text evidence="2">Belongs to the class-II fumarase/aspartase family.</text>
</comment>
<feature type="region of interest" description="Disordered" evidence="3">
    <location>
        <begin position="478"/>
        <end position="501"/>
    </location>
</feature>
<dbReference type="PANTHER" id="PTHR43172:SF2">
    <property type="entry name" value="ADENYLOSUCCINATE LYASE C-TERMINAL DOMAIN-CONTAINING PROTEIN"/>
    <property type="match status" value="1"/>
</dbReference>
<accession>A0A495JUE6</accession>
<dbReference type="InterPro" id="IPR020557">
    <property type="entry name" value="Fumarate_lyase_CS"/>
</dbReference>
<dbReference type="PRINTS" id="PR00149">
    <property type="entry name" value="FUMRATELYASE"/>
</dbReference>
<proteinExistence type="inferred from homology"/>
<dbReference type="Pfam" id="PF10397">
    <property type="entry name" value="ADSL_C"/>
    <property type="match status" value="1"/>
</dbReference>
<dbReference type="AlphaFoldDB" id="A0A495JUE6"/>
<organism evidence="5 6">
    <name type="scientific">Micromonospora pisi</name>
    <dbReference type="NCBI Taxonomy" id="589240"/>
    <lineage>
        <taxon>Bacteria</taxon>
        <taxon>Bacillati</taxon>
        <taxon>Actinomycetota</taxon>
        <taxon>Actinomycetes</taxon>
        <taxon>Micromonosporales</taxon>
        <taxon>Micromonosporaceae</taxon>
        <taxon>Micromonospora</taxon>
    </lineage>
</organism>
<dbReference type="InterPro" id="IPR019468">
    <property type="entry name" value="AdenyloSucc_lyase_C"/>
</dbReference>
<dbReference type="InterPro" id="IPR000362">
    <property type="entry name" value="Fumarate_lyase_fam"/>
</dbReference>
<dbReference type="InterPro" id="IPR012789">
    <property type="entry name" value="Protocat_PcaB-like"/>
</dbReference>
<dbReference type="GO" id="GO:0016853">
    <property type="term" value="F:isomerase activity"/>
    <property type="evidence" value="ECO:0007669"/>
    <property type="project" value="UniProtKB-KW"/>
</dbReference>
<sequence length="501" mass="51782">MRLSSSPSEHQPSEHQPDDVPDRSGPGSPGTGRLFGGLFGAASVDAELTDRALLQALLDVERALVEAAAEEGVVPASAAEAIGRACDARRYDPAALGRAAEAAGNPVIPLVNALTAAVPADARPWVHIGATSQDVLDTALVLVVVRAEAVLRRDLDAAADAAARLAEAHRDTVMVARTLGQQASPTTFGLKAAGWLAILLDAGARLTTARRGLPVQLGGAAGTLAVFGPVGPAVADGMADRLGLATTRLPWHTRRQPLLDLSAALGALLTGTGKIALDVGLLAQSEVAEVAEGGGPGRGGSSAMPHKRNPVDSILVTAAARRGPHLVATMFSAAVQEHERAAGGWHAEWEPLLDLVRLAGGAVGRTRRMLDGLLVRPDRMRANLAATGGLVLAEAVAARLAGGLGRGAAHEAVARAADAARRAGSWLTFRDALLANPGVAAQLTEEELDRALDPHRWLGSAGVFVDRALAWHHEWRTDAGPDHARPADEVGAADDQPREVM</sequence>
<evidence type="ECO:0000313" key="6">
    <source>
        <dbReference type="Proteomes" id="UP000277671"/>
    </source>
</evidence>
<feature type="compositionally biased region" description="Low complexity" evidence="3">
    <location>
        <begin position="1"/>
        <end position="10"/>
    </location>
</feature>
<keyword evidence="6" id="KW-1185">Reference proteome</keyword>
<keyword evidence="5" id="KW-0413">Isomerase</keyword>